<proteinExistence type="predicted"/>
<evidence type="ECO:0000313" key="2">
    <source>
        <dbReference type="EMBL" id="CEJ09716.1"/>
    </source>
</evidence>
<organism evidence="2">
    <name type="scientific">Emaravirus toordali</name>
    <dbReference type="NCBI Taxonomy" id="1980430"/>
    <lineage>
        <taxon>Viruses</taxon>
        <taxon>Riboviria</taxon>
        <taxon>Orthornavirae</taxon>
        <taxon>Negarnaviricota</taxon>
        <taxon>Polyploviricotina</taxon>
        <taxon>Bunyaviricetes</taxon>
        <taxon>Elliovirales</taxon>
        <taxon>Fimoviridae</taxon>
        <taxon>Emaravirus</taxon>
    </lineage>
</organism>
<reference evidence="2" key="1">
    <citation type="submission" date="2014-11" db="EMBL/GenBank/DDBJ databases">
        <title>Pigeonpea sterility mosaic disease is caused by two related Emaraviruses named PSMV-I and PSMV-II (PSMV- Pigeonpea steriylity mosaic virus).</title>
        <authorList>
            <person name="Kumar S."/>
            <person name="Subbarao B.L."/>
            <person name="Zaidi A.A."/>
            <person name="Hallan V."/>
        </authorList>
    </citation>
    <scope>NUCLEOTIDE SEQUENCE</scope>
    <source>
        <strain evidence="2">Patancheru</strain>
    </source>
</reference>
<dbReference type="EMBL" id="LN651182">
    <property type="protein sequence ID" value="CEJ09716.1"/>
    <property type="molecule type" value="Viral_cRNA"/>
</dbReference>
<feature type="transmembrane region" description="Helical" evidence="1">
    <location>
        <begin position="577"/>
        <end position="599"/>
    </location>
</feature>
<keyword evidence="1" id="KW-0472">Membrane</keyword>
<keyword evidence="1" id="KW-0812">Transmembrane</keyword>
<feature type="transmembrane region" description="Helical" evidence="1">
    <location>
        <begin position="175"/>
        <end position="192"/>
    </location>
</feature>
<name>A0A0B6XK90_9VIRU</name>
<gene>
    <name evidence="2" type="primary">Gly</name>
</gene>
<sequence length="649" mass="74399">MKLMSVINCVVALLVLILGIKTVHNHTRDNGKICECKPAIIKISKDYLVCFEGCPITPVNSLLYNVTCSYMQDITITICKGERFVSTKPNIIVHEEYVWNTLVTKAWKIIITVLVWLTIVLMKIPSLCLFSVLNSIFNRIYEKKLKTCDVCSTKYSIGHVDCPTPGFKHRSDYNFVFYLLLIIIVVTTFAKADDNVYNYYRHGNSTEVQVLDKEHFEQDFDVNGYLYTISVTNSHLEVDVITVSEIQAPINHRLTHEHFSCDGEDGCKKECFDRTGRESMYSIKKAHDGISCFFTSATICGLCESDMKSIGYKVVTTKIRPYIDIHVKPGYKTEEIKIREFSQYIHEPYYVKPIEPFMLESSEYFINGPNVYRGQMCNMPSYGCFGPNYIKDNKTYMIIAPKVSDPMTYDREIVLHHCVDPGNSDINSLEKTEFVYQNNTMIRPYEFGLISVGIPLSGKLIGDFCEKPVVVNDLIVKGCYDCQSGIEINVYYSKPERCGQIKCTVGRVIYEYFADTDSDHMTIHSFYDKEDVTITCNNHKKNIKLEHNKDTNYYKTNSDVHGSAAFDFNLIKHLPNLFYNFKAMATTILILIVTVYMIYNIAKQVAKHYFKVRLDKRIRHYKKTDVGLDPEVGLFGQTSELIVVTGSAQ</sequence>
<keyword evidence="1" id="KW-1133">Transmembrane helix</keyword>
<evidence type="ECO:0000256" key="1">
    <source>
        <dbReference type="SAM" id="Phobius"/>
    </source>
</evidence>
<protein>
    <submittedName>
        <fullName evidence="2">Glycoprotein</fullName>
    </submittedName>
</protein>
<feature type="transmembrane region" description="Helical" evidence="1">
    <location>
        <begin position="113"/>
        <end position="137"/>
    </location>
</feature>
<accession>A0A0B6XK90</accession>